<evidence type="ECO:0000313" key="2">
    <source>
        <dbReference type="EMBL" id="EUC39547.1"/>
    </source>
</evidence>
<evidence type="ECO:0000313" key="3">
    <source>
        <dbReference type="Proteomes" id="UP000054032"/>
    </source>
</evidence>
<reference evidence="2 3" key="1">
    <citation type="journal article" date="2013" name="PLoS Genet.">
        <title>Comparative genome structure, secondary metabolite, and effector coding capacity across Cochliobolus pathogens.</title>
        <authorList>
            <person name="Condon B.J."/>
            <person name="Leng Y."/>
            <person name="Wu D."/>
            <person name="Bushley K.E."/>
            <person name="Ohm R.A."/>
            <person name="Otillar R."/>
            <person name="Martin J."/>
            <person name="Schackwitz W."/>
            <person name="Grimwood J."/>
            <person name="MohdZainudin N."/>
            <person name="Xue C."/>
            <person name="Wang R."/>
            <person name="Manning V.A."/>
            <person name="Dhillon B."/>
            <person name="Tu Z.J."/>
            <person name="Steffenson B.J."/>
            <person name="Salamov A."/>
            <person name="Sun H."/>
            <person name="Lowry S."/>
            <person name="LaButti K."/>
            <person name="Han J."/>
            <person name="Copeland A."/>
            <person name="Lindquist E."/>
            <person name="Barry K."/>
            <person name="Schmutz J."/>
            <person name="Baker S.E."/>
            <person name="Ciuffetti L.M."/>
            <person name="Grigoriev I.V."/>
            <person name="Zhong S."/>
            <person name="Turgeon B.G."/>
        </authorList>
    </citation>
    <scope>NUCLEOTIDE SEQUENCE [LARGE SCALE GENOMIC DNA]</scope>
    <source>
        <strain evidence="2 3">ATCC 44560</strain>
    </source>
</reference>
<feature type="region of interest" description="Disordered" evidence="1">
    <location>
        <begin position="230"/>
        <end position="258"/>
    </location>
</feature>
<dbReference type="STRING" id="930090.W6YJK2"/>
<dbReference type="Proteomes" id="UP000054032">
    <property type="component" value="Unassembled WGS sequence"/>
</dbReference>
<evidence type="ECO:0000256" key="1">
    <source>
        <dbReference type="SAM" id="MobiDB-lite"/>
    </source>
</evidence>
<dbReference type="HOGENOM" id="CLU_093532_0_0_1"/>
<sequence length="275" mass="31240">MDSIVSKVRVELGNLAATYAANKHENVTLSLTSDFQRALFFILDKRIRIKDLEQSKELREKMVQLFEDEYSTEPAWLYLNQFKKQYRCLAKLDCLSKDEAALYKYSPCQEHFMCEDHKSSPCIAKHENIVGQRYQAKNDTKNGGKIAVDVENANMERLIGEEIGKNMAGNEELGKNDVERSFLATGDLNKEKQLKPVARETIGMAESSKDVQCPWADYYNYDIGSLSSEESEWDDDVTSVPVGRTSLHNEPPTLLKDVTPKPQILSDLSTHSYAL</sequence>
<accession>W6YJK2</accession>
<dbReference type="RefSeq" id="XP_007693936.1">
    <property type="nucleotide sequence ID" value="XM_007695746.1"/>
</dbReference>
<dbReference type="GeneID" id="19119740"/>
<dbReference type="EMBL" id="KI964340">
    <property type="protein sequence ID" value="EUC39547.1"/>
    <property type="molecule type" value="Genomic_DNA"/>
</dbReference>
<dbReference type="AlphaFoldDB" id="W6YJK2"/>
<proteinExistence type="predicted"/>
<gene>
    <name evidence="2" type="ORF">COCMIDRAFT_111265</name>
</gene>
<name>W6YJK2_COCMI</name>
<keyword evidence="3" id="KW-1185">Reference proteome</keyword>
<protein>
    <submittedName>
        <fullName evidence="2">Uncharacterized protein</fullName>
    </submittedName>
</protein>
<dbReference type="KEGG" id="bor:COCMIDRAFT_111265"/>
<organism evidence="2 3">
    <name type="scientific">Bipolaris oryzae ATCC 44560</name>
    <dbReference type="NCBI Taxonomy" id="930090"/>
    <lineage>
        <taxon>Eukaryota</taxon>
        <taxon>Fungi</taxon>
        <taxon>Dikarya</taxon>
        <taxon>Ascomycota</taxon>
        <taxon>Pezizomycotina</taxon>
        <taxon>Dothideomycetes</taxon>
        <taxon>Pleosporomycetidae</taxon>
        <taxon>Pleosporales</taxon>
        <taxon>Pleosporineae</taxon>
        <taxon>Pleosporaceae</taxon>
        <taxon>Bipolaris</taxon>
    </lineage>
</organism>
<dbReference type="OrthoDB" id="3686174at2759"/>